<comment type="subcellular location">
    <subcellularLocation>
        <location evidence="1">Membrane</location>
        <topology evidence="1">Multi-pass membrane protein</topology>
    </subcellularLocation>
</comment>
<evidence type="ECO:0000256" key="3">
    <source>
        <dbReference type="ARBA" id="ARBA00022989"/>
    </source>
</evidence>
<evidence type="ECO:0000259" key="9">
    <source>
        <dbReference type="PROSITE" id="PS50262"/>
    </source>
</evidence>
<dbReference type="Gene3D" id="1.20.1070.10">
    <property type="entry name" value="Rhodopsin 7-helix transmembrane proteins"/>
    <property type="match status" value="1"/>
</dbReference>
<dbReference type="GO" id="GO:0004930">
    <property type="term" value="F:G protein-coupled receptor activity"/>
    <property type="evidence" value="ECO:0007669"/>
    <property type="project" value="UniProtKB-KW"/>
</dbReference>
<keyword evidence="2 8" id="KW-0812">Transmembrane</keyword>
<evidence type="ECO:0000256" key="4">
    <source>
        <dbReference type="ARBA" id="ARBA00023040"/>
    </source>
</evidence>
<evidence type="ECO:0000256" key="7">
    <source>
        <dbReference type="ARBA" id="ARBA00023224"/>
    </source>
</evidence>
<keyword evidence="5 8" id="KW-0472">Membrane</keyword>
<evidence type="ECO:0000256" key="1">
    <source>
        <dbReference type="ARBA" id="ARBA00004141"/>
    </source>
</evidence>
<evidence type="ECO:0000256" key="8">
    <source>
        <dbReference type="SAM" id="Phobius"/>
    </source>
</evidence>
<gene>
    <name evidence="10" type="ORF">BJG266_LOCUS39425</name>
    <name evidence="11" type="ORF">QVE165_LOCUS56323</name>
</gene>
<feature type="transmembrane region" description="Helical" evidence="8">
    <location>
        <begin position="120"/>
        <end position="141"/>
    </location>
</feature>
<evidence type="ECO:0000313" key="13">
    <source>
        <dbReference type="Proteomes" id="UP000663877"/>
    </source>
</evidence>
<organism evidence="10 13">
    <name type="scientific">Adineta steineri</name>
    <dbReference type="NCBI Taxonomy" id="433720"/>
    <lineage>
        <taxon>Eukaryota</taxon>
        <taxon>Metazoa</taxon>
        <taxon>Spiralia</taxon>
        <taxon>Gnathifera</taxon>
        <taxon>Rotifera</taxon>
        <taxon>Eurotatoria</taxon>
        <taxon>Bdelloidea</taxon>
        <taxon>Adinetida</taxon>
        <taxon>Adinetidae</taxon>
        <taxon>Adineta</taxon>
    </lineage>
</organism>
<evidence type="ECO:0000256" key="2">
    <source>
        <dbReference type="ARBA" id="ARBA00022692"/>
    </source>
</evidence>
<keyword evidence="7" id="KW-0807">Transducer</keyword>
<evidence type="ECO:0000313" key="11">
    <source>
        <dbReference type="EMBL" id="CAF1624866.1"/>
    </source>
</evidence>
<dbReference type="GO" id="GO:0016020">
    <property type="term" value="C:membrane"/>
    <property type="evidence" value="ECO:0007669"/>
    <property type="project" value="UniProtKB-SubCell"/>
</dbReference>
<keyword evidence="12" id="KW-1185">Reference proteome</keyword>
<keyword evidence="4" id="KW-0297">G-protein coupled receptor</keyword>
<evidence type="ECO:0000256" key="6">
    <source>
        <dbReference type="ARBA" id="ARBA00023170"/>
    </source>
</evidence>
<protein>
    <recommendedName>
        <fullName evidence="9">G-protein coupled receptors family 1 profile domain-containing protein</fullName>
    </recommendedName>
</protein>
<accession>A0A815N2P9</accession>
<feature type="transmembrane region" description="Helical" evidence="8">
    <location>
        <begin position="213"/>
        <end position="232"/>
    </location>
</feature>
<dbReference type="EMBL" id="CAJNOI010001690">
    <property type="protein sequence ID" value="CAF1432549.1"/>
    <property type="molecule type" value="Genomic_DNA"/>
</dbReference>
<dbReference type="Proteomes" id="UP000663877">
    <property type="component" value="Unassembled WGS sequence"/>
</dbReference>
<keyword evidence="3 8" id="KW-1133">Transmembrane helix</keyword>
<sequence length="289" mass="33562">MVDISYIFIIIEDILLAIALLLTLTFSALILLIPHLRHRNNMIIINICCSIIGSCIFFFIYFTMSYFDPQHLFTSQLCILLFYAYNIASIGVPFAFVTFTVHRYFYIVYHTKGFFKTKRWVVICIAGQWISEFVISLPFVLRQGPYCSNLLWMRTYTCILVIVVPSMITIVLNALIFLHVRSSTRRVQPHTMSTTTNGVMMNQKTRVGRREIALLRHMIFIFSIFLIGWSPIYLVNVINQFITVSTIPNGSSILLCEVALISLIINLFMCNHQLRQYLSNKIRLCFIHE</sequence>
<name>A0A815N2P9_9BILA</name>
<dbReference type="PANTHER" id="PTHR24240">
    <property type="entry name" value="OPSIN"/>
    <property type="match status" value="1"/>
</dbReference>
<feature type="transmembrane region" description="Helical" evidence="8">
    <location>
        <begin position="252"/>
        <end position="271"/>
    </location>
</feature>
<dbReference type="SUPFAM" id="SSF81321">
    <property type="entry name" value="Family A G protein-coupled receptor-like"/>
    <property type="match status" value="1"/>
</dbReference>
<reference evidence="10" key="1">
    <citation type="submission" date="2021-02" db="EMBL/GenBank/DDBJ databases">
        <authorList>
            <person name="Nowell W R."/>
        </authorList>
    </citation>
    <scope>NUCLEOTIDE SEQUENCE</scope>
</reference>
<dbReference type="CDD" id="cd00637">
    <property type="entry name" value="7tm_classA_rhodopsin-like"/>
    <property type="match status" value="1"/>
</dbReference>
<evidence type="ECO:0000256" key="5">
    <source>
        <dbReference type="ARBA" id="ARBA00023136"/>
    </source>
</evidence>
<dbReference type="InterPro" id="IPR000276">
    <property type="entry name" value="GPCR_Rhodpsn"/>
</dbReference>
<keyword evidence="6" id="KW-0675">Receptor</keyword>
<feature type="transmembrane region" description="Helical" evidence="8">
    <location>
        <begin position="153"/>
        <end position="178"/>
    </location>
</feature>
<evidence type="ECO:0000313" key="12">
    <source>
        <dbReference type="Proteomes" id="UP000663832"/>
    </source>
</evidence>
<proteinExistence type="predicted"/>
<dbReference type="EMBL" id="CAJNOM010002022">
    <property type="protein sequence ID" value="CAF1624866.1"/>
    <property type="molecule type" value="Genomic_DNA"/>
</dbReference>
<feature type="domain" description="G-protein coupled receptors family 1 profile" evidence="9">
    <location>
        <begin position="12"/>
        <end position="270"/>
    </location>
</feature>
<dbReference type="PROSITE" id="PS50262">
    <property type="entry name" value="G_PROTEIN_RECEP_F1_2"/>
    <property type="match status" value="1"/>
</dbReference>
<dbReference type="InterPro" id="IPR050125">
    <property type="entry name" value="GPCR_opsins"/>
</dbReference>
<feature type="transmembrane region" description="Helical" evidence="8">
    <location>
        <begin position="73"/>
        <end position="99"/>
    </location>
</feature>
<feature type="transmembrane region" description="Helical" evidence="8">
    <location>
        <begin position="43"/>
        <end position="67"/>
    </location>
</feature>
<dbReference type="AlphaFoldDB" id="A0A815N2P9"/>
<comment type="caution">
    <text evidence="10">The sequence shown here is derived from an EMBL/GenBank/DDBJ whole genome shotgun (WGS) entry which is preliminary data.</text>
</comment>
<feature type="transmembrane region" description="Helical" evidence="8">
    <location>
        <begin position="6"/>
        <end position="31"/>
    </location>
</feature>
<dbReference type="InterPro" id="IPR017452">
    <property type="entry name" value="GPCR_Rhodpsn_7TM"/>
</dbReference>
<dbReference type="OrthoDB" id="10032972at2759"/>
<dbReference type="Pfam" id="PF00001">
    <property type="entry name" value="7tm_1"/>
    <property type="match status" value="1"/>
</dbReference>
<dbReference type="Proteomes" id="UP000663832">
    <property type="component" value="Unassembled WGS sequence"/>
</dbReference>
<evidence type="ECO:0000313" key="10">
    <source>
        <dbReference type="EMBL" id="CAF1432549.1"/>
    </source>
</evidence>